<dbReference type="EMBL" id="FN649746">
    <property type="protein sequence ID" value="CBJ30185.1"/>
    <property type="molecule type" value="Genomic_DNA"/>
</dbReference>
<accession>D7FND1</accession>
<dbReference type="Proteomes" id="UP000002630">
    <property type="component" value="Linkage Group LG21"/>
</dbReference>
<dbReference type="EMBL" id="FN648283">
    <property type="protein sequence ID" value="CBJ30185.1"/>
    <property type="molecule type" value="Genomic_DNA"/>
</dbReference>
<protein>
    <submittedName>
        <fullName evidence="2">Uncharacterized protein</fullName>
    </submittedName>
</protein>
<dbReference type="InParanoid" id="D7FND1"/>
<evidence type="ECO:0000256" key="1">
    <source>
        <dbReference type="SAM" id="MobiDB-lite"/>
    </source>
</evidence>
<organism evidence="2 3">
    <name type="scientific">Ectocarpus siliculosus</name>
    <name type="common">Brown alga</name>
    <name type="synonym">Conferva siliculosa</name>
    <dbReference type="NCBI Taxonomy" id="2880"/>
    <lineage>
        <taxon>Eukaryota</taxon>
        <taxon>Sar</taxon>
        <taxon>Stramenopiles</taxon>
        <taxon>Ochrophyta</taxon>
        <taxon>PX clade</taxon>
        <taxon>Phaeophyceae</taxon>
        <taxon>Ectocarpales</taxon>
        <taxon>Ectocarpaceae</taxon>
        <taxon>Ectocarpus</taxon>
    </lineage>
</organism>
<proteinExistence type="predicted"/>
<feature type="compositionally biased region" description="Basic and acidic residues" evidence="1">
    <location>
        <begin position="271"/>
        <end position="281"/>
    </location>
</feature>
<evidence type="ECO:0000313" key="3">
    <source>
        <dbReference type="Proteomes" id="UP000002630"/>
    </source>
</evidence>
<name>D7FND1_ECTSI</name>
<feature type="region of interest" description="Disordered" evidence="1">
    <location>
        <begin position="262"/>
        <end position="296"/>
    </location>
</feature>
<dbReference type="AlphaFoldDB" id="D7FND1"/>
<reference evidence="2 3" key="1">
    <citation type="journal article" date="2010" name="Nature">
        <title>The Ectocarpus genome and the independent evolution of multicellularity in brown algae.</title>
        <authorList>
            <person name="Cock J.M."/>
            <person name="Sterck L."/>
            <person name="Rouze P."/>
            <person name="Scornet D."/>
            <person name="Allen A.E."/>
            <person name="Amoutzias G."/>
            <person name="Anthouard V."/>
            <person name="Artiguenave F."/>
            <person name="Aury J.M."/>
            <person name="Badger J.H."/>
            <person name="Beszteri B."/>
            <person name="Billiau K."/>
            <person name="Bonnet E."/>
            <person name="Bothwell J.H."/>
            <person name="Bowler C."/>
            <person name="Boyen C."/>
            <person name="Brownlee C."/>
            <person name="Carrano C.J."/>
            <person name="Charrier B."/>
            <person name="Cho G.Y."/>
            <person name="Coelho S.M."/>
            <person name="Collen J."/>
            <person name="Corre E."/>
            <person name="Da Silva C."/>
            <person name="Delage L."/>
            <person name="Delaroque N."/>
            <person name="Dittami S.M."/>
            <person name="Doulbeau S."/>
            <person name="Elias M."/>
            <person name="Farnham G."/>
            <person name="Gachon C.M."/>
            <person name="Gschloessl B."/>
            <person name="Heesch S."/>
            <person name="Jabbari K."/>
            <person name="Jubin C."/>
            <person name="Kawai H."/>
            <person name="Kimura K."/>
            <person name="Kloareg B."/>
            <person name="Kupper F.C."/>
            <person name="Lang D."/>
            <person name="Le Bail A."/>
            <person name="Leblanc C."/>
            <person name="Lerouge P."/>
            <person name="Lohr M."/>
            <person name="Lopez P.J."/>
            <person name="Martens C."/>
            <person name="Maumus F."/>
            <person name="Michel G."/>
            <person name="Miranda-Saavedra D."/>
            <person name="Morales J."/>
            <person name="Moreau H."/>
            <person name="Motomura T."/>
            <person name="Nagasato C."/>
            <person name="Napoli C.A."/>
            <person name="Nelson D.R."/>
            <person name="Nyvall-Collen P."/>
            <person name="Peters A.F."/>
            <person name="Pommier C."/>
            <person name="Potin P."/>
            <person name="Poulain J."/>
            <person name="Quesneville H."/>
            <person name="Read B."/>
            <person name="Rensing S.A."/>
            <person name="Ritter A."/>
            <person name="Rousvoal S."/>
            <person name="Samanta M."/>
            <person name="Samson G."/>
            <person name="Schroeder D.C."/>
            <person name="Segurens B."/>
            <person name="Strittmatter M."/>
            <person name="Tonon T."/>
            <person name="Tregear J.W."/>
            <person name="Valentin K."/>
            <person name="von Dassow P."/>
            <person name="Yamagishi T."/>
            <person name="Van de Peer Y."/>
            <person name="Wincker P."/>
        </authorList>
    </citation>
    <scope>NUCLEOTIDE SEQUENCE [LARGE SCALE GENOMIC DNA]</scope>
    <source>
        <strain evidence="3">Ec32 / CCAP1310/4</strain>
    </source>
</reference>
<keyword evidence="3" id="KW-1185">Reference proteome</keyword>
<feature type="region of interest" description="Disordered" evidence="1">
    <location>
        <begin position="62"/>
        <end position="81"/>
    </location>
</feature>
<gene>
    <name evidence="2" type="ORF">Esi_0179_0018</name>
</gene>
<sequence>MGCPHTSTLEAATATALTAALRVSFSRGGHDWRVMSDACMSLVVLYHITAETTSKNRENWKHLSEDDKNGASLHAAGADGGRELHRRKMGLAVHYLRLAASISLGHRRLSIELDSIASDPLPAAVIDNMPRSALDELAGRGGRGPEDDPLRLSTRGLLQFLRARVHEKSLAAAPVDMLPASVVCQIHALLYRHVPLYREKCCIQASSLHPPSAPEALLSAIEKKTSAKAIAAAAEPGGPLLALKDRFNLLLHDAAQALRSGLVAPPLTGPEVEKETVESKEPPAAAAAPGSSPDKNEVMTLTVENVEAVEGVFNTDIGVDVENEQLCRFLRSATTTTTKISASP</sequence>
<evidence type="ECO:0000313" key="2">
    <source>
        <dbReference type="EMBL" id="CBJ30185.1"/>
    </source>
</evidence>